<protein>
    <recommendedName>
        <fullName evidence="1">Transposase MuDR plant domain-containing protein</fullName>
    </recommendedName>
</protein>
<keyword evidence="3" id="KW-1185">Reference proteome</keyword>
<comment type="caution">
    <text evidence="2">The sequence shown here is derived from an EMBL/GenBank/DDBJ whole genome shotgun (WGS) entry which is preliminary data.</text>
</comment>
<dbReference type="InterPro" id="IPR004332">
    <property type="entry name" value="Transposase_MuDR"/>
</dbReference>
<dbReference type="Proteomes" id="UP000289738">
    <property type="component" value="Chromosome B08"/>
</dbReference>
<reference evidence="2 3" key="1">
    <citation type="submission" date="2019-01" db="EMBL/GenBank/DDBJ databases">
        <title>Sequencing of cultivated peanut Arachis hypogaea provides insights into genome evolution and oil improvement.</title>
        <authorList>
            <person name="Chen X."/>
        </authorList>
    </citation>
    <scope>NUCLEOTIDE SEQUENCE [LARGE SCALE GENOMIC DNA]</scope>
    <source>
        <strain evidence="3">cv. Fuhuasheng</strain>
        <tissue evidence="2">Leaves</tissue>
    </source>
</reference>
<gene>
    <name evidence="2" type="ORF">Ahy_B08g091065</name>
</gene>
<evidence type="ECO:0000313" key="3">
    <source>
        <dbReference type="Proteomes" id="UP000289738"/>
    </source>
</evidence>
<evidence type="ECO:0000259" key="1">
    <source>
        <dbReference type="Pfam" id="PF03108"/>
    </source>
</evidence>
<name>A0A444Y1D6_ARAHY</name>
<dbReference type="Pfam" id="PF03108">
    <property type="entry name" value="DBD_Tnp_Mut"/>
    <property type="match status" value="1"/>
</dbReference>
<feature type="domain" description="Transposase MuDR plant" evidence="1">
    <location>
        <begin position="149"/>
        <end position="212"/>
    </location>
</feature>
<dbReference type="AlphaFoldDB" id="A0A444Y1D6"/>
<dbReference type="EMBL" id="SDMP01000018">
    <property type="protein sequence ID" value="RYQ95719.1"/>
    <property type="molecule type" value="Genomic_DNA"/>
</dbReference>
<organism evidence="2 3">
    <name type="scientific">Arachis hypogaea</name>
    <name type="common">Peanut</name>
    <dbReference type="NCBI Taxonomy" id="3818"/>
    <lineage>
        <taxon>Eukaryota</taxon>
        <taxon>Viridiplantae</taxon>
        <taxon>Streptophyta</taxon>
        <taxon>Embryophyta</taxon>
        <taxon>Tracheophyta</taxon>
        <taxon>Spermatophyta</taxon>
        <taxon>Magnoliopsida</taxon>
        <taxon>eudicotyledons</taxon>
        <taxon>Gunneridae</taxon>
        <taxon>Pentapetalae</taxon>
        <taxon>rosids</taxon>
        <taxon>fabids</taxon>
        <taxon>Fabales</taxon>
        <taxon>Fabaceae</taxon>
        <taxon>Papilionoideae</taxon>
        <taxon>50 kb inversion clade</taxon>
        <taxon>dalbergioids sensu lato</taxon>
        <taxon>Dalbergieae</taxon>
        <taxon>Pterocarpus clade</taxon>
        <taxon>Arachis</taxon>
    </lineage>
</organism>
<proteinExistence type="predicted"/>
<accession>A0A444Y1D6</accession>
<evidence type="ECO:0000313" key="2">
    <source>
        <dbReference type="EMBL" id="RYQ95719.1"/>
    </source>
</evidence>
<sequence length="258" mass="28535">MPVGSSSAVSVIAPEPGLVVSLSFAINLNRNCDTVVGETGPLEEVAFTTPSSPAMVPFFGEVEVPDGVEDAFHDNDDDDVEPATIADDSDNETPWTTPVVGRGTFSSGINQNPPHFFALDLDAMAPQEDLSVPVGFGARDTQNTGGVFEFQVGQQFQDKEKVVFSVKIYSIRRGIEYKVLELDHRKYYIKCKEFGGGCAWFIQVSLRQRKGSCKVKRYNGPHICLATISSDHRKFDYELVFIYLSALKIKFSVFELFL</sequence>